<sequence>MDNFRKIDIDQYDEDVILESELYEPDPRDPAQVMDDVKQKASAVRSSLAKGDIAGALNLVLDDAPYGPNVDEARNLNLQTLLSILNSTKATEIPGVVKSLTPDAQDTLMKYLYKGMALPGWGDVSGSVLLGWHEKLTEAAGTGCITPSATAHPPSPLPTFMPSRPAEVHPKDVPRNKSSRIHSLSSTQYGDHSHHPLGILLRFPGETLTHITSFLDPLDLLALGQTNRQLYEHVKDDNTWRRAYVYQFLGIGPEGDLHDNSNVKNLLLRREESTWRKEFMTRCALRRRWEWYGNTTVTHIPVHSPVTSIHLTPSGGLLSSSFKYGIVSRSLPLNGRVLRGYFDATGVVNGLGIGNPNVEFSPHVTAIAVSSEGAGAKIVWGFRHGEVAVTTANRAMDMTRPSAARHTRCAVEECHLGMVHDAAWGRSADGLVAFVTAGADGRVKLWDAKRIRCLWTSERRDALVPDPYLKAVVDIPRGVVVAATKSGEVIIWSGFISLLSEDQMASGSLAGVCEMRIPAPPAPIPTGVPLPGNSHPEIWQLHYTFNSPAQLSILAAYRDDPHFYRITADLSSGTFERTTFGNGSTGPIRALQPVFAREPSQSSFVITGDQLGCIHVYAWDATQSATSSSVPSAQTFEAHEDGAITALAWNPVIIVSGSERGTVKVWDSLTFAPIRSFSSPMPRAAEGDGECTTQIALERDVLVASVGNRVVALRAGPVGKHRRALGKAKQSSGTSARHASVAKWHKQVEMHRDIAESCRVLEEEQQHVRRVFGREREQHSALSHLGLSEVEAVEYVLMLSRDEEEARLRAGASAPSASTSSRQLEEGVFLDDFDLQTPVTTPSADPRLAGRPATGTVSPFWSPPSGSSSPYANGHTHTLVSQSHHKVQVSPRVRPEPMEAGFSASPLDGAMAALAGGSQSVAAPSPDDPEHFPPVSRTPSSTGASVPSTPRSSSHVSGSPTSFRSAWSTPLQMSRSNGGTPSVQGSVPSSPVIAPRHGASSGPSGVSQSLAGNLGASGPLPAQNGASGEWDDDEIRFAIELSLAEARSRGDMA</sequence>
<keyword evidence="7" id="KW-0853">WD repeat</keyword>
<dbReference type="GO" id="GO:0030833">
    <property type="term" value="P:regulation of actin filament polymerization"/>
    <property type="evidence" value="ECO:0007669"/>
    <property type="project" value="InterPro"/>
</dbReference>
<feature type="region of interest" description="Disordered" evidence="9">
    <location>
        <begin position="722"/>
        <end position="742"/>
    </location>
</feature>
<dbReference type="InterPro" id="IPR036322">
    <property type="entry name" value="WD40_repeat_dom_sf"/>
</dbReference>
<dbReference type="GO" id="GO:0044396">
    <property type="term" value="P:actin cortical patch organization"/>
    <property type="evidence" value="ECO:0007669"/>
    <property type="project" value="UniProtKB-ARBA"/>
</dbReference>
<dbReference type="PROSITE" id="PS50181">
    <property type="entry name" value="FBOX"/>
    <property type="match status" value="1"/>
</dbReference>
<name>M2PB28_CERS8</name>
<evidence type="ECO:0000256" key="1">
    <source>
        <dbReference type="ARBA" id="ARBA00004245"/>
    </source>
</evidence>
<comment type="similarity">
    <text evidence="2 8">Belongs to the ARPC5 family.</text>
</comment>
<dbReference type="InterPro" id="IPR001680">
    <property type="entry name" value="WD40_rpt"/>
</dbReference>
<dbReference type="SMART" id="SM00256">
    <property type="entry name" value="FBOX"/>
    <property type="match status" value="1"/>
</dbReference>
<dbReference type="FunFam" id="1.25.40.190:FF:000003">
    <property type="entry name" value="Actin-related protein 2/3 complex subunit 5"/>
    <property type="match status" value="1"/>
</dbReference>
<feature type="compositionally biased region" description="Low complexity" evidence="9">
    <location>
        <begin position="978"/>
        <end position="992"/>
    </location>
</feature>
<dbReference type="InterPro" id="IPR001810">
    <property type="entry name" value="F-box_dom"/>
</dbReference>
<dbReference type="OrthoDB" id="429520at2759"/>
<dbReference type="SUPFAM" id="SSF50978">
    <property type="entry name" value="WD40 repeat-like"/>
    <property type="match status" value="1"/>
</dbReference>
<keyword evidence="12" id="KW-1185">Reference proteome</keyword>
<feature type="region of interest" description="Disordered" evidence="9">
    <location>
        <begin position="918"/>
        <end position="1031"/>
    </location>
</feature>
<organism evidence="11 12">
    <name type="scientific">Ceriporiopsis subvermispora (strain B)</name>
    <name type="common">White-rot fungus</name>
    <name type="synonym">Gelatoporia subvermispora</name>
    <dbReference type="NCBI Taxonomy" id="914234"/>
    <lineage>
        <taxon>Eukaryota</taxon>
        <taxon>Fungi</taxon>
        <taxon>Dikarya</taxon>
        <taxon>Basidiomycota</taxon>
        <taxon>Agaricomycotina</taxon>
        <taxon>Agaricomycetes</taxon>
        <taxon>Polyporales</taxon>
        <taxon>Gelatoporiaceae</taxon>
        <taxon>Gelatoporia</taxon>
    </lineage>
</organism>
<dbReference type="InterPro" id="IPR006789">
    <property type="entry name" value="ARPC5"/>
</dbReference>
<dbReference type="PROSITE" id="PS50082">
    <property type="entry name" value="WD_REPEATS_2"/>
    <property type="match status" value="2"/>
</dbReference>
<feature type="compositionally biased region" description="Polar residues" evidence="9">
    <location>
        <begin position="1001"/>
        <end position="1011"/>
    </location>
</feature>
<feature type="compositionally biased region" description="Polar residues" evidence="9">
    <location>
        <begin position="937"/>
        <end position="977"/>
    </location>
</feature>
<evidence type="ECO:0000256" key="4">
    <source>
        <dbReference type="ARBA" id="ARBA00023212"/>
    </source>
</evidence>
<evidence type="ECO:0000313" key="12">
    <source>
        <dbReference type="Proteomes" id="UP000016930"/>
    </source>
</evidence>
<evidence type="ECO:0000256" key="9">
    <source>
        <dbReference type="SAM" id="MobiDB-lite"/>
    </source>
</evidence>
<evidence type="ECO:0000256" key="8">
    <source>
        <dbReference type="RuleBase" id="RU004301"/>
    </source>
</evidence>
<comment type="function">
    <text evidence="8">Functions as component of the Arp2/3 complex which is involved in regulation of actin polymerization and together with an activating nucleation-promoting factor (NPF) mediates the formation of branched actin networks. Arp2/3 complex plays a critical role in the control of cell morphogenesis via the modulation of cell polarity development.</text>
</comment>
<dbReference type="AlphaFoldDB" id="M2PB28"/>
<feature type="repeat" description="WD" evidence="7">
    <location>
        <begin position="434"/>
        <end position="456"/>
    </location>
</feature>
<feature type="repeat" description="WD" evidence="7">
    <location>
        <begin position="637"/>
        <end position="667"/>
    </location>
</feature>
<dbReference type="GO" id="GO:0034314">
    <property type="term" value="P:Arp2/3 complex-mediated actin nucleation"/>
    <property type="evidence" value="ECO:0007669"/>
    <property type="project" value="InterPro"/>
</dbReference>
<dbReference type="Gene3D" id="1.20.1280.50">
    <property type="match status" value="1"/>
</dbReference>
<evidence type="ECO:0000259" key="10">
    <source>
        <dbReference type="PROSITE" id="PS50181"/>
    </source>
</evidence>
<dbReference type="Gene3D" id="1.25.40.190">
    <property type="entry name" value="Actin-related protein 2/3 complex subunit 5"/>
    <property type="match status" value="1"/>
</dbReference>
<dbReference type="STRING" id="914234.M2PB28"/>
<dbReference type="HOGENOM" id="CLU_008398_0_0_1"/>
<keyword evidence="3" id="KW-0963">Cytoplasm</keyword>
<evidence type="ECO:0000313" key="11">
    <source>
        <dbReference type="EMBL" id="EMD32759.1"/>
    </source>
</evidence>
<dbReference type="SUPFAM" id="SSF69103">
    <property type="entry name" value="Arp2/3 complex 16 kDa subunit ARPC5"/>
    <property type="match status" value="1"/>
</dbReference>
<dbReference type="EMBL" id="KB445809">
    <property type="protein sequence ID" value="EMD32759.1"/>
    <property type="molecule type" value="Genomic_DNA"/>
</dbReference>
<evidence type="ECO:0000256" key="6">
    <source>
        <dbReference type="ARBA" id="ARBA00060329"/>
    </source>
</evidence>
<comment type="subcellular location">
    <subcellularLocation>
        <location evidence="1">Cytoplasm</location>
        <location evidence="1">Cytoskeleton</location>
    </subcellularLocation>
</comment>
<dbReference type="Gene3D" id="2.130.10.10">
    <property type="entry name" value="YVTN repeat-like/Quinoprotein amine dehydrogenase"/>
    <property type="match status" value="2"/>
</dbReference>
<keyword evidence="4 8" id="KW-0206">Cytoskeleton</keyword>
<dbReference type="Proteomes" id="UP000016930">
    <property type="component" value="Unassembled WGS sequence"/>
</dbReference>
<gene>
    <name evidence="11" type="ORF">CERSUDRAFT_99136</name>
</gene>
<evidence type="ECO:0000256" key="3">
    <source>
        <dbReference type="ARBA" id="ARBA00022490"/>
    </source>
</evidence>
<reference evidence="11 12" key="1">
    <citation type="journal article" date="2012" name="Proc. Natl. Acad. Sci. U.S.A.">
        <title>Comparative genomics of Ceriporiopsis subvermispora and Phanerochaete chrysosporium provide insight into selective ligninolysis.</title>
        <authorList>
            <person name="Fernandez-Fueyo E."/>
            <person name="Ruiz-Duenas F.J."/>
            <person name="Ferreira P."/>
            <person name="Floudas D."/>
            <person name="Hibbett D.S."/>
            <person name="Canessa P."/>
            <person name="Larrondo L.F."/>
            <person name="James T.Y."/>
            <person name="Seelenfreund D."/>
            <person name="Lobos S."/>
            <person name="Polanco R."/>
            <person name="Tello M."/>
            <person name="Honda Y."/>
            <person name="Watanabe T."/>
            <person name="Watanabe T."/>
            <person name="Ryu J.S."/>
            <person name="Kubicek C.P."/>
            <person name="Schmoll M."/>
            <person name="Gaskell J."/>
            <person name="Hammel K.E."/>
            <person name="St John F.J."/>
            <person name="Vanden Wymelenberg A."/>
            <person name="Sabat G."/>
            <person name="Splinter BonDurant S."/>
            <person name="Syed K."/>
            <person name="Yadav J.S."/>
            <person name="Doddapaneni H."/>
            <person name="Subramanian V."/>
            <person name="Lavin J.L."/>
            <person name="Oguiza J.A."/>
            <person name="Perez G."/>
            <person name="Pisabarro A.G."/>
            <person name="Ramirez L."/>
            <person name="Santoyo F."/>
            <person name="Master E."/>
            <person name="Coutinho P.M."/>
            <person name="Henrissat B."/>
            <person name="Lombard V."/>
            <person name="Magnuson J.K."/>
            <person name="Kuees U."/>
            <person name="Hori C."/>
            <person name="Igarashi K."/>
            <person name="Samejima M."/>
            <person name="Held B.W."/>
            <person name="Barry K.W."/>
            <person name="LaButti K.M."/>
            <person name="Lapidus A."/>
            <person name="Lindquist E.A."/>
            <person name="Lucas S.M."/>
            <person name="Riley R."/>
            <person name="Salamov A.A."/>
            <person name="Hoffmeister D."/>
            <person name="Schwenk D."/>
            <person name="Hadar Y."/>
            <person name="Yarden O."/>
            <person name="de Vries R.P."/>
            <person name="Wiebenga A."/>
            <person name="Stenlid J."/>
            <person name="Eastwood D."/>
            <person name="Grigoriev I.V."/>
            <person name="Berka R.M."/>
            <person name="Blanchette R.A."/>
            <person name="Kersten P."/>
            <person name="Martinez A.T."/>
            <person name="Vicuna R."/>
            <person name="Cullen D."/>
        </authorList>
    </citation>
    <scope>NUCLEOTIDE SEQUENCE [LARGE SCALE GENOMIC DNA]</scope>
    <source>
        <strain evidence="11 12">B</strain>
    </source>
</reference>
<dbReference type="Pfam" id="PF00400">
    <property type="entry name" value="WD40"/>
    <property type="match status" value="1"/>
</dbReference>
<feature type="domain" description="F-box" evidence="10">
    <location>
        <begin position="197"/>
        <end position="243"/>
    </location>
</feature>
<dbReference type="Pfam" id="PF04699">
    <property type="entry name" value="P16-Arc"/>
    <property type="match status" value="1"/>
</dbReference>
<accession>M2PB28</accession>
<dbReference type="SMART" id="SM00320">
    <property type="entry name" value="WD40"/>
    <property type="match status" value="2"/>
</dbReference>
<feature type="region of interest" description="Disordered" evidence="9">
    <location>
        <begin position="838"/>
        <end position="904"/>
    </location>
</feature>
<dbReference type="InterPro" id="IPR015943">
    <property type="entry name" value="WD40/YVTN_repeat-like_dom_sf"/>
</dbReference>
<feature type="compositionally biased region" description="Low complexity" evidence="9">
    <location>
        <begin position="858"/>
        <end position="870"/>
    </location>
</feature>
<comment type="function">
    <text evidence="6">Functions as a component of the Arp2/3 complex which is involved in regulation of actin polymerization and together with an activating nucleation-promoting factor (NPF) mediates the formation of branched actin networks.</text>
</comment>
<dbReference type="InterPro" id="IPR036743">
    <property type="entry name" value="ARPC5_sf"/>
</dbReference>
<dbReference type="Pfam" id="PF12937">
    <property type="entry name" value="F-box-like"/>
    <property type="match status" value="1"/>
</dbReference>
<evidence type="ECO:0000256" key="5">
    <source>
        <dbReference type="ARBA" id="ARBA00040214"/>
    </source>
</evidence>
<evidence type="ECO:0000256" key="2">
    <source>
        <dbReference type="ARBA" id="ARBA00006084"/>
    </source>
</evidence>
<dbReference type="SUPFAM" id="SSF81383">
    <property type="entry name" value="F-box domain"/>
    <property type="match status" value="1"/>
</dbReference>
<dbReference type="InterPro" id="IPR036047">
    <property type="entry name" value="F-box-like_dom_sf"/>
</dbReference>
<evidence type="ECO:0000256" key="7">
    <source>
        <dbReference type="PROSITE-ProRule" id="PRU00221"/>
    </source>
</evidence>
<dbReference type="SUPFAM" id="SSF63829">
    <property type="entry name" value="Calcium-dependent phosphotriesterase"/>
    <property type="match status" value="1"/>
</dbReference>
<protein>
    <recommendedName>
        <fullName evidence="5 8">Actin-related protein 2/3 complex subunit 5</fullName>
    </recommendedName>
</protein>
<dbReference type="GO" id="GO:0005885">
    <property type="term" value="C:Arp2/3 protein complex"/>
    <property type="evidence" value="ECO:0007669"/>
    <property type="project" value="InterPro"/>
</dbReference>
<proteinExistence type="inferred from homology"/>
<dbReference type="PANTHER" id="PTHR12644">
    <property type="entry name" value="ARP2/3 COMPLEX 16 KD SUBUNIT P16-ARC"/>
    <property type="match status" value="1"/>
</dbReference>